<dbReference type="EMBL" id="MU854468">
    <property type="protein sequence ID" value="KAK4034726.1"/>
    <property type="molecule type" value="Genomic_DNA"/>
</dbReference>
<name>A0AAN6PAD6_9PEZI</name>
<accession>A0AAN6PAD6</accession>
<evidence type="ECO:0000313" key="3">
    <source>
        <dbReference type="Proteomes" id="UP001303115"/>
    </source>
</evidence>
<gene>
    <name evidence="2" type="ORF">C8A01DRAFT_18534</name>
</gene>
<reference evidence="3" key="1">
    <citation type="journal article" date="2023" name="Mol. Phylogenet. Evol.">
        <title>Genome-scale phylogeny and comparative genomics of the fungal order Sordariales.</title>
        <authorList>
            <person name="Hensen N."/>
            <person name="Bonometti L."/>
            <person name="Westerberg I."/>
            <person name="Brannstrom I.O."/>
            <person name="Guillou S."/>
            <person name="Cros-Aarteil S."/>
            <person name="Calhoun S."/>
            <person name="Haridas S."/>
            <person name="Kuo A."/>
            <person name="Mondo S."/>
            <person name="Pangilinan J."/>
            <person name="Riley R."/>
            <person name="LaButti K."/>
            <person name="Andreopoulos B."/>
            <person name="Lipzen A."/>
            <person name="Chen C."/>
            <person name="Yan M."/>
            <person name="Daum C."/>
            <person name="Ng V."/>
            <person name="Clum A."/>
            <person name="Steindorff A."/>
            <person name="Ohm R.A."/>
            <person name="Martin F."/>
            <person name="Silar P."/>
            <person name="Natvig D.O."/>
            <person name="Lalanne C."/>
            <person name="Gautier V."/>
            <person name="Ament-Velasquez S.L."/>
            <person name="Kruys A."/>
            <person name="Hutchinson M.I."/>
            <person name="Powell A.J."/>
            <person name="Barry K."/>
            <person name="Miller A.N."/>
            <person name="Grigoriev I.V."/>
            <person name="Debuchy R."/>
            <person name="Gladieux P."/>
            <person name="Hiltunen Thoren M."/>
            <person name="Johannesson H."/>
        </authorList>
    </citation>
    <scope>NUCLEOTIDE SEQUENCE [LARGE SCALE GENOMIC DNA]</scope>
    <source>
        <strain evidence="3">CBS 284.82</strain>
    </source>
</reference>
<evidence type="ECO:0000256" key="1">
    <source>
        <dbReference type="SAM" id="MobiDB-lite"/>
    </source>
</evidence>
<feature type="region of interest" description="Disordered" evidence="1">
    <location>
        <begin position="299"/>
        <end position="357"/>
    </location>
</feature>
<feature type="compositionally biased region" description="Low complexity" evidence="1">
    <location>
        <begin position="336"/>
        <end position="347"/>
    </location>
</feature>
<proteinExistence type="predicted"/>
<feature type="compositionally biased region" description="Acidic residues" evidence="1">
    <location>
        <begin position="309"/>
        <end position="327"/>
    </location>
</feature>
<dbReference type="Proteomes" id="UP001303115">
    <property type="component" value="Unassembled WGS sequence"/>
</dbReference>
<keyword evidence="3" id="KW-1185">Reference proteome</keyword>
<dbReference type="AlphaFoldDB" id="A0AAN6PAD6"/>
<protein>
    <submittedName>
        <fullName evidence="2">AT hook motif family protein</fullName>
    </submittedName>
</protein>
<sequence length="446" mass="49647">MADDAIVRDGFTCRIGRFFTNDFIERVDGARLKAMFLPRLTREAKTLLRDHPNFIRAQLQHYGVDYDEAQFPGKGTWLLKEVLQEGKCDRVPDHIKTLRAQMHSDWLEKQSDEELSDHPKWIVEKYRCQPDATKTTRVVGTSYPRSSIHRSGKLRKAAGRVAGLHEATGWGSTQTIYLGWDQDAVNKAAKDHAAKEARANKAKADAQEAERASNHATYLRNAQRRPSPTAPVGQYMVDCQEIESKWSDRAQGMILAIHPTHKRDIYQASFDFGVIEGIMMLGSDESILDEFCAQEEHDNGNWSDYYSDKEDDEKEDDNQDEGADEETAVGSKRKATAIASTAKATSARPRKKAKAAGPVNPREYFVRLKSRDNTGTGEVHPTAEKGTITFNGPSLSSFTGKVDMAIGRGVSFTARKISAVPTVPSEACDSWASYSEAACERARVGP</sequence>
<comment type="caution">
    <text evidence="2">The sequence shown here is derived from an EMBL/GenBank/DDBJ whole genome shotgun (WGS) entry which is preliminary data.</text>
</comment>
<evidence type="ECO:0000313" key="2">
    <source>
        <dbReference type="EMBL" id="KAK4034726.1"/>
    </source>
</evidence>
<organism evidence="2 3">
    <name type="scientific">Parachaetomium inaequale</name>
    <dbReference type="NCBI Taxonomy" id="2588326"/>
    <lineage>
        <taxon>Eukaryota</taxon>
        <taxon>Fungi</taxon>
        <taxon>Dikarya</taxon>
        <taxon>Ascomycota</taxon>
        <taxon>Pezizomycotina</taxon>
        <taxon>Sordariomycetes</taxon>
        <taxon>Sordariomycetidae</taxon>
        <taxon>Sordariales</taxon>
        <taxon>Chaetomiaceae</taxon>
        <taxon>Parachaetomium</taxon>
    </lineage>
</organism>